<dbReference type="Gene3D" id="3.50.50.60">
    <property type="entry name" value="FAD/NAD(P)-binding domain"/>
    <property type="match status" value="1"/>
</dbReference>
<evidence type="ECO:0000256" key="1">
    <source>
        <dbReference type="SAM" id="Phobius"/>
    </source>
</evidence>
<feature type="transmembrane region" description="Helical" evidence="1">
    <location>
        <begin position="6"/>
        <end position="22"/>
    </location>
</feature>
<reference evidence="3 4" key="1">
    <citation type="journal article" date="2023" name="Nat. Commun.">
        <title>Genomic dissection of endemic carbapenem resistance reveals metallo-beta-lactamase dissemination through clonal, plasmid and integron transfer.</title>
        <authorList>
            <person name="Macesic N."/>
            <person name="Hawkey J."/>
            <person name="Vezina B."/>
            <person name="Wisniewski J.A."/>
            <person name="Cottingham H."/>
            <person name="Blakeway L.V."/>
            <person name="Harshegyi T."/>
            <person name="Pragastis K."/>
            <person name="Badoordeen G.Z."/>
            <person name="Dennison A."/>
            <person name="Spelman D.W."/>
            <person name="Jenney A.W.J."/>
            <person name="Peleg A.Y."/>
        </authorList>
    </citation>
    <scope>NUCLEOTIDE SEQUENCE [LARGE SCALE GENOMIC DNA]</scope>
    <source>
        <strain evidence="3 4">CPO519</strain>
    </source>
</reference>
<dbReference type="SUPFAM" id="SSF51905">
    <property type="entry name" value="FAD/NAD(P)-binding domain"/>
    <property type="match status" value="1"/>
</dbReference>
<dbReference type="AlphaFoldDB" id="A0AA90KKD4"/>
<reference evidence="2" key="2">
    <citation type="submission" date="2023-01" db="EMBL/GenBank/DDBJ databases">
        <title>Genomic dissection of endemic carbapenem resistance: metallo-beta-lactamase gene dissemination through clonal, plasmid and integron transfer pathways.</title>
        <authorList>
            <person name="Macesic N."/>
        </authorList>
    </citation>
    <scope>NUCLEOTIDE SEQUENCE</scope>
    <source>
        <strain evidence="2">CPO519</strain>
    </source>
</reference>
<reference evidence="3" key="3">
    <citation type="submission" date="2024-01" db="EMBL/GenBank/DDBJ databases">
        <authorList>
            <person name="Macesic N."/>
        </authorList>
    </citation>
    <scope>NUCLEOTIDE SEQUENCE</scope>
    <source>
        <strain evidence="3">CPO519</strain>
    </source>
</reference>
<keyword evidence="1" id="KW-1133">Transmembrane helix</keyword>
<gene>
    <name evidence="3" type="ORF">P9867_004835</name>
    <name evidence="2" type="ORF">P9867_20635</name>
</gene>
<evidence type="ECO:0000313" key="3">
    <source>
        <dbReference type="EMBL" id="MEC5495885.1"/>
    </source>
</evidence>
<proteinExistence type="predicted"/>
<dbReference type="Pfam" id="PF13450">
    <property type="entry name" value="NAD_binding_8"/>
    <property type="match status" value="1"/>
</dbReference>
<organism evidence="2">
    <name type="scientific">Acinetobacter baumannii</name>
    <dbReference type="NCBI Taxonomy" id="470"/>
    <lineage>
        <taxon>Bacteria</taxon>
        <taxon>Pseudomonadati</taxon>
        <taxon>Pseudomonadota</taxon>
        <taxon>Gammaproteobacteria</taxon>
        <taxon>Moraxellales</taxon>
        <taxon>Moraxellaceae</taxon>
        <taxon>Acinetobacter</taxon>
        <taxon>Acinetobacter calcoaceticus/baumannii complex</taxon>
    </lineage>
</organism>
<protein>
    <submittedName>
        <fullName evidence="2">NAD(P)-binding protein</fullName>
    </submittedName>
</protein>
<evidence type="ECO:0000313" key="2">
    <source>
        <dbReference type="EMBL" id="MDK4883929.1"/>
    </source>
</evidence>
<dbReference type="EMBL" id="JARTMM010000181">
    <property type="protein sequence ID" value="MDK4883929.1"/>
    <property type="molecule type" value="Genomic_DNA"/>
</dbReference>
<keyword evidence="1" id="KW-0812">Transmembrane</keyword>
<comment type="caution">
    <text evidence="2">The sequence shown here is derived from an EMBL/GenBank/DDBJ whole genome shotgun (WGS) entry which is preliminary data.</text>
</comment>
<sequence>MSSYQYIIIGGGVSGLYAAYLLEQRGITDYLLIEANDVLGGRLKSMPINEDEGQSKT</sequence>
<dbReference type="InterPro" id="IPR036188">
    <property type="entry name" value="FAD/NAD-bd_sf"/>
</dbReference>
<name>A0AA90KKD4_ACIBA</name>
<accession>A0AA90KKD4</accession>
<dbReference type="EMBL" id="JARTMM020000001">
    <property type="protein sequence ID" value="MEC5495885.1"/>
    <property type="molecule type" value="Genomic_DNA"/>
</dbReference>
<evidence type="ECO:0000313" key="4">
    <source>
        <dbReference type="Proteomes" id="UP001174156"/>
    </source>
</evidence>
<dbReference type="Proteomes" id="UP001174156">
    <property type="component" value="Unassembled WGS sequence"/>
</dbReference>
<keyword evidence="1" id="KW-0472">Membrane</keyword>